<feature type="compositionally biased region" description="Low complexity" evidence="1">
    <location>
        <begin position="95"/>
        <end position="108"/>
    </location>
</feature>
<evidence type="ECO:0000256" key="1">
    <source>
        <dbReference type="SAM" id="MobiDB-lite"/>
    </source>
</evidence>
<name>A0AAW0QZW2_9PEZI</name>
<gene>
    <name evidence="2" type="ORF">PG999_004646</name>
</gene>
<feature type="compositionally biased region" description="Basic residues" evidence="1">
    <location>
        <begin position="146"/>
        <end position="155"/>
    </location>
</feature>
<feature type="compositionally biased region" description="Basic and acidic residues" evidence="1">
    <location>
        <begin position="13"/>
        <end position="25"/>
    </location>
</feature>
<dbReference type="AlphaFoldDB" id="A0AAW0QZW2"/>
<comment type="caution">
    <text evidence="2">The sequence shown here is derived from an EMBL/GenBank/DDBJ whole genome shotgun (WGS) entry which is preliminary data.</text>
</comment>
<accession>A0AAW0QZW2</accession>
<evidence type="ECO:0000313" key="3">
    <source>
        <dbReference type="Proteomes" id="UP001392437"/>
    </source>
</evidence>
<evidence type="ECO:0000313" key="2">
    <source>
        <dbReference type="EMBL" id="KAK8120526.1"/>
    </source>
</evidence>
<evidence type="ECO:0008006" key="4">
    <source>
        <dbReference type="Google" id="ProtNLM"/>
    </source>
</evidence>
<sequence length="449" mass="50136">MKHRVRTSRRVSPLKDSDIDHEIILVDHSGTSAIGGNGSPRPAQSPDPDNTTSSHLANTPGANRPSSFSESRLPLRDAAAPISEHGADDTRGQPSGTSNDSSNSNNKNAPPEDREPQVTEEAGPSRGVTGQTATDAAAVSEDGQRRKDKHTRSHHKPPETAIDILYENERGGFLCGIPLFSSAALGNLDPSAWTNSNHKPSPTSPKTAQPPDPSWEWAWPEWRVNKDDAIDADQDGWEYSFMFAKKFSWHGPKWWNSFVRRRAWIRRRIKKGIGYQANDPHLLNPEYFTVEASATKHLPLRDGAASMLDSASRTSACVLHEEDNVSEKKDIESVDTLMVLLRVSRIDREKLDAVQNYLEHAADDWLDLQNHMHEIMSMFVFQASRRLLLTRLMSMHDEVAKKDEEGGSERVKHLAAAVTHAEEELRRLEYWSDVKGVAEDVEDNGDLKP</sequence>
<dbReference type="Proteomes" id="UP001392437">
    <property type="component" value="Unassembled WGS sequence"/>
</dbReference>
<dbReference type="EMBL" id="JAQQWP010000004">
    <property type="protein sequence ID" value="KAK8120526.1"/>
    <property type="molecule type" value="Genomic_DNA"/>
</dbReference>
<keyword evidence="3" id="KW-1185">Reference proteome</keyword>
<proteinExistence type="predicted"/>
<organism evidence="2 3">
    <name type="scientific">Apiospora kogelbergensis</name>
    <dbReference type="NCBI Taxonomy" id="1337665"/>
    <lineage>
        <taxon>Eukaryota</taxon>
        <taxon>Fungi</taxon>
        <taxon>Dikarya</taxon>
        <taxon>Ascomycota</taxon>
        <taxon>Pezizomycotina</taxon>
        <taxon>Sordariomycetes</taxon>
        <taxon>Xylariomycetidae</taxon>
        <taxon>Amphisphaeriales</taxon>
        <taxon>Apiosporaceae</taxon>
        <taxon>Apiospora</taxon>
    </lineage>
</organism>
<feature type="region of interest" description="Disordered" evidence="1">
    <location>
        <begin position="1"/>
        <end position="161"/>
    </location>
</feature>
<feature type="compositionally biased region" description="Polar residues" evidence="1">
    <location>
        <begin position="47"/>
        <end position="70"/>
    </location>
</feature>
<reference evidence="2 3" key="1">
    <citation type="submission" date="2023-01" db="EMBL/GenBank/DDBJ databases">
        <title>Analysis of 21 Apiospora genomes using comparative genomics revels a genus with tremendous synthesis potential of carbohydrate active enzymes and secondary metabolites.</title>
        <authorList>
            <person name="Sorensen T."/>
        </authorList>
    </citation>
    <scope>NUCLEOTIDE SEQUENCE [LARGE SCALE GENOMIC DNA]</scope>
    <source>
        <strain evidence="2 3">CBS 117206</strain>
    </source>
</reference>
<protein>
    <recommendedName>
        <fullName evidence="4">Meiotically up-regulated 65 protein</fullName>
    </recommendedName>
</protein>